<dbReference type="EMBL" id="DVGB01000047">
    <property type="protein sequence ID" value="HIR01408.1"/>
    <property type="molecule type" value="Genomic_DNA"/>
</dbReference>
<evidence type="ECO:0000313" key="2">
    <source>
        <dbReference type="Proteomes" id="UP000824261"/>
    </source>
</evidence>
<dbReference type="AlphaFoldDB" id="A0A9D1A1M5"/>
<evidence type="ECO:0000313" key="1">
    <source>
        <dbReference type="EMBL" id="HIR01408.1"/>
    </source>
</evidence>
<protein>
    <submittedName>
        <fullName evidence="1">Uncharacterized protein</fullName>
    </submittedName>
</protein>
<comment type="caution">
    <text evidence="1">The sequence shown here is derived from an EMBL/GenBank/DDBJ whole genome shotgun (WGS) entry which is preliminary data.</text>
</comment>
<reference evidence="1" key="2">
    <citation type="journal article" date="2021" name="PeerJ">
        <title>Extensive microbial diversity within the chicken gut microbiome revealed by metagenomics and culture.</title>
        <authorList>
            <person name="Gilroy R."/>
            <person name="Ravi A."/>
            <person name="Getino M."/>
            <person name="Pursley I."/>
            <person name="Horton D.L."/>
            <person name="Alikhan N.F."/>
            <person name="Baker D."/>
            <person name="Gharbi K."/>
            <person name="Hall N."/>
            <person name="Watson M."/>
            <person name="Adriaenssens E.M."/>
            <person name="Foster-Nyarko E."/>
            <person name="Jarju S."/>
            <person name="Secka A."/>
            <person name="Antonio M."/>
            <person name="Oren A."/>
            <person name="Chaudhuri R.R."/>
            <person name="La Ragione R."/>
            <person name="Hildebrand F."/>
            <person name="Pallen M.J."/>
        </authorList>
    </citation>
    <scope>NUCLEOTIDE SEQUENCE</scope>
    <source>
        <strain evidence="1">ChiGjej1B1-2707</strain>
    </source>
</reference>
<dbReference type="Proteomes" id="UP000824261">
    <property type="component" value="Unassembled WGS sequence"/>
</dbReference>
<name>A0A9D1A1M5_9ACTN</name>
<reference evidence="1" key="1">
    <citation type="submission" date="2020-10" db="EMBL/GenBank/DDBJ databases">
        <authorList>
            <person name="Gilroy R."/>
        </authorList>
    </citation>
    <scope>NUCLEOTIDE SEQUENCE</scope>
    <source>
        <strain evidence="1">ChiGjej1B1-2707</strain>
    </source>
</reference>
<accession>A0A9D1A1M5</accession>
<sequence length="73" mass="8001">MEPYQHRLVKEDGTVLVRDSIASSQRVVARVIVERAFITPIAAMFGSFSGTRGYTVEGTGVALRDTTAQSGRW</sequence>
<organism evidence="1 2">
    <name type="scientific">Candidatus Aveggerthella stercoripullorum</name>
    <dbReference type="NCBI Taxonomy" id="2840688"/>
    <lineage>
        <taxon>Bacteria</taxon>
        <taxon>Bacillati</taxon>
        <taxon>Actinomycetota</taxon>
        <taxon>Coriobacteriia</taxon>
        <taxon>Eggerthellales</taxon>
        <taxon>Eggerthellaceae</taxon>
        <taxon>Eggerthellaceae incertae sedis</taxon>
        <taxon>Candidatus Aveggerthella</taxon>
    </lineage>
</organism>
<proteinExistence type="predicted"/>
<gene>
    <name evidence="1" type="ORF">IAA69_04015</name>
</gene>